<feature type="transmembrane region" description="Helical" evidence="1">
    <location>
        <begin position="131"/>
        <end position="154"/>
    </location>
</feature>
<protein>
    <recommendedName>
        <fullName evidence="2">Rhodopsin domain-containing protein</fullName>
    </recommendedName>
</protein>
<feature type="domain" description="Rhodopsin" evidence="2">
    <location>
        <begin position="37"/>
        <end position="234"/>
    </location>
</feature>
<feature type="transmembrane region" description="Helical" evidence="1">
    <location>
        <begin position="192"/>
        <end position="216"/>
    </location>
</feature>
<reference evidence="3 4" key="1">
    <citation type="submission" date="2023-01" db="EMBL/GenBank/DDBJ databases">
        <title>Analysis of 21 Apiospora genomes using comparative genomics revels a genus with tremendous synthesis potential of carbohydrate active enzymes and secondary metabolites.</title>
        <authorList>
            <person name="Sorensen T."/>
        </authorList>
    </citation>
    <scope>NUCLEOTIDE SEQUENCE [LARGE SCALE GENOMIC DNA]</scope>
    <source>
        <strain evidence="3 4">CBS 135458</strain>
    </source>
</reference>
<feature type="transmembrane region" description="Helical" evidence="1">
    <location>
        <begin position="15"/>
        <end position="34"/>
    </location>
</feature>
<organism evidence="3 4">
    <name type="scientific">Apiospora phragmitis</name>
    <dbReference type="NCBI Taxonomy" id="2905665"/>
    <lineage>
        <taxon>Eukaryota</taxon>
        <taxon>Fungi</taxon>
        <taxon>Dikarya</taxon>
        <taxon>Ascomycota</taxon>
        <taxon>Pezizomycotina</taxon>
        <taxon>Sordariomycetes</taxon>
        <taxon>Xylariomycetidae</taxon>
        <taxon>Amphisphaeriales</taxon>
        <taxon>Apiosporaceae</taxon>
        <taxon>Apiospora</taxon>
    </lineage>
</organism>
<sequence>MGMQDDAARDQGPTIQVLIWFLFTSATLSVVLGMGMKFAVVRKLGWDDLLLVLAHLNFLWRIDWSGEVMEFLGEESREGYLKARSFPFRLHSLYIADPRPQAEYTSLLQLGFIKGSIAVFIRKLSERRGSWLLHSSLCLAVGLWLVSAALTSLFQCAPPRPWDYVNGSRCLDRACRSILLLAQSQNKQKRAWWAYVSGFNILSELCIVALYFSVVLKVQMSRTKKFVVLSVFSTRVL</sequence>
<dbReference type="PANTHER" id="PTHR38794">
    <property type="entry name" value="INTEGRAL MEMBRANE PROTEIN"/>
    <property type="match status" value="1"/>
</dbReference>
<name>A0ABR1T8U7_9PEZI</name>
<keyword evidence="1" id="KW-0812">Transmembrane</keyword>
<evidence type="ECO:0000259" key="2">
    <source>
        <dbReference type="Pfam" id="PF20684"/>
    </source>
</evidence>
<gene>
    <name evidence="3" type="ORF">PG994_013520</name>
</gene>
<dbReference type="EMBL" id="JAQQWL010000013">
    <property type="protein sequence ID" value="KAK8043037.1"/>
    <property type="molecule type" value="Genomic_DNA"/>
</dbReference>
<dbReference type="InterPro" id="IPR049326">
    <property type="entry name" value="Rhodopsin_dom_fungi"/>
</dbReference>
<keyword evidence="4" id="KW-1185">Reference proteome</keyword>
<evidence type="ECO:0000256" key="1">
    <source>
        <dbReference type="SAM" id="Phobius"/>
    </source>
</evidence>
<dbReference type="PANTHER" id="PTHR38794:SF1">
    <property type="entry name" value="INTEGRAL MEMBRANE PROTEIN"/>
    <property type="match status" value="1"/>
</dbReference>
<keyword evidence="1" id="KW-0472">Membrane</keyword>
<dbReference type="Pfam" id="PF20684">
    <property type="entry name" value="Fung_rhodopsin"/>
    <property type="match status" value="1"/>
</dbReference>
<comment type="caution">
    <text evidence="3">The sequence shown here is derived from an EMBL/GenBank/DDBJ whole genome shotgun (WGS) entry which is preliminary data.</text>
</comment>
<evidence type="ECO:0000313" key="3">
    <source>
        <dbReference type="EMBL" id="KAK8043037.1"/>
    </source>
</evidence>
<dbReference type="RefSeq" id="XP_066709890.1">
    <property type="nucleotide sequence ID" value="XM_066864929.1"/>
</dbReference>
<dbReference type="GeneID" id="92097992"/>
<proteinExistence type="predicted"/>
<evidence type="ECO:0000313" key="4">
    <source>
        <dbReference type="Proteomes" id="UP001480595"/>
    </source>
</evidence>
<keyword evidence="1" id="KW-1133">Transmembrane helix</keyword>
<accession>A0ABR1T8U7</accession>
<dbReference type="Proteomes" id="UP001480595">
    <property type="component" value="Unassembled WGS sequence"/>
</dbReference>